<dbReference type="EMBL" id="CDMZ01005444">
    <property type="protein sequence ID" value="CEM52949.1"/>
    <property type="molecule type" value="Genomic_DNA"/>
</dbReference>
<dbReference type="Gene3D" id="3.30.60.90">
    <property type="match status" value="1"/>
</dbReference>
<name>A0A0G4I786_9ALVE</name>
<feature type="region of interest" description="Disordered" evidence="4">
    <location>
        <begin position="1"/>
        <end position="28"/>
    </location>
</feature>
<feature type="region of interest" description="Disordered" evidence="4">
    <location>
        <begin position="223"/>
        <end position="243"/>
    </location>
</feature>
<keyword evidence="1" id="KW-0479">Metal-binding</keyword>
<dbReference type="CDD" id="cd02249">
    <property type="entry name" value="ZZ"/>
    <property type="match status" value="1"/>
</dbReference>
<dbReference type="GO" id="GO:0008270">
    <property type="term" value="F:zinc ion binding"/>
    <property type="evidence" value="ECO:0007669"/>
    <property type="project" value="UniProtKB-KW"/>
</dbReference>
<keyword evidence="3" id="KW-0862">Zinc</keyword>
<dbReference type="SUPFAM" id="SSF57850">
    <property type="entry name" value="RING/U-box"/>
    <property type="match status" value="1"/>
</dbReference>
<proteinExistence type="predicted"/>
<organism evidence="5">
    <name type="scientific">Chromera velia CCMP2878</name>
    <dbReference type="NCBI Taxonomy" id="1169474"/>
    <lineage>
        <taxon>Eukaryota</taxon>
        <taxon>Sar</taxon>
        <taxon>Alveolata</taxon>
        <taxon>Colpodellida</taxon>
        <taxon>Chromeraceae</taxon>
        <taxon>Chromera</taxon>
    </lineage>
</organism>
<dbReference type="VEuPathDB" id="CryptoDB:Cvel_11628"/>
<feature type="compositionally biased region" description="Polar residues" evidence="4">
    <location>
        <begin position="223"/>
        <end position="232"/>
    </location>
</feature>
<feature type="compositionally biased region" description="Low complexity" evidence="4">
    <location>
        <begin position="154"/>
        <end position="164"/>
    </location>
</feature>
<feature type="compositionally biased region" description="Pro residues" evidence="4">
    <location>
        <begin position="177"/>
        <end position="186"/>
    </location>
</feature>
<evidence type="ECO:0000256" key="4">
    <source>
        <dbReference type="SAM" id="MobiDB-lite"/>
    </source>
</evidence>
<evidence type="ECO:0000256" key="3">
    <source>
        <dbReference type="ARBA" id="ARBA00022833"/>
    </source>
</evidence>
<protein>
    <submittedName>
        <fullName evidence="5">Uncharacterized protein</fullName>
    </submittedName>
</protein>
<evidence type="ECO:0000256" key="2">
    <source>
        <dbReference type="ARBA" id="ARBA00022771"/>
    </source>
</evidence>
<evidence type="ECO:0000313" key="5">
    <source>
        <dbReference type="EMBL" id="CEM52949.1"/>
    </source>
</evidence>
<feature type="region of interest" description="Disordered" evidence="4">
    <location>
        <begin position="139"/>
        <end position="191"/>
    </location>
</feature>
<evidence type="ECO:0000256" key="1">
    <source>
        <dbReference type="ARBA" id="ARBA00022723"/>
    </source>
</evidence>
<reference evidence="5" key="1">
    <citation type="submission" date="2014-11" db="EMBL/GenBank/DDBJ databases">
        <authorList>
            <person name="Otto D Thomas"/>
            <person name="Naeem Raeece"/>
        </authorList>
    </citation>
    <scope>NUCLEOTIDE SEQUENCE</scope>
</reference>
<accession>A0A0G4I786</accession>
<dbReference type="AlphaFoldDB" id="A0A0G4I786"/>
<gene>
    <name evidence="5" type="ORF">Cvel_11628</name>
</gene>
<sequence>MAGGMFHPSSGRLGETVPPPATPATPAAQVDLNPRTCDGCKCSLSFPLPRFRCFCCPDFDLCVTCAPHHPQSHPLVNIRSWWHPHWDHLLDVTILVKDGQPCDFSSPPDPSILLDLRNRIDQILFNQQESMRTFIETHKKRAQTAQSTILPMQPSTNPAATNTNPPAPAPSFLKPTPSNPPPPPQPETETSIFKPAPQLFRPTPTDTTAASSFFFNANRALTSEQSPFTQRTGPFPVPGQATTRPAIQTRAPLFGMAHFTSGRVGQEVLQRPSSQQTGTNQ</sequence>
<dbReference type="InterPro" id="IPR043145">
    <property type="entry name" value="Znf_ZZ_sf"/>
</dbReference>
<keyword evidence="2" id="KW-0863">Zinc-finger</keyword>